<dbReference type="GO" id="GO:0005829">
    <property type="term" value="C:cytosol"/>
    <property type="evidence" value="ECO:0007669"/>
    <property type="project" value="TreeGrafter"/>
</dbReference>
<dbReference type="Gene3D" id="3.30.1330.40">
    <property type="entry name" value="RutC-like"/>
    <property type="match status" value="1"/>
</dbReference>
<dbReference type="InterPro" id="IPR006175">
    <property type="entry name" value="YjgF/YER057c/UK114"/>
</dbReference>
<accession>A0A511N949</accession>
<dbReference type="AlphaFoldDB" id="A0A511N949"/>
<protein>
    <submittedName>
        <fullName evidence="2">Enamine deaminase RidA</fullName>
    </submittedName>
</protein>
<dbReference type="InterPro" id="IPR035959">
    <property type="entry name" value="RutC-like_sf"/>
</dbReference>
<dbReference type="PANTHER" id="PTHR11803">
    <property type="entry name" value="2-IMINOBUTANOATE/2-IMINOPROPANOATE DEAMINASE RIDA"/>
    <property type="match status" value="1"/>
</dbReference>
<reference evidence="2 3" key="1">
    <citation type="submission" date="2019-07" db="EMBL/GenBank/DDBJ databases">
        <title>Whole genome shotgun sequence of Deinococcus cellulosilyticus NBRC 106333.</title>
        <authorList>
            <person name="Hosoyama A."/>
            <person name="Uohara A."/>
            <person name="Ohji S."/>
            <person name="Ichikawa N."/>
        </authorList>
    </citation>
    <scope>NUCLEOTIDE SEQUENCE [LARGE SCALE GENOMIC DNA]</scope>
    <source>
        <strain evidence="2 3">NBRC 106333</strain>
    </source>
</reference>
<dbReference type="Proteomes" id="UP000321306">
    <property type="component" value="Unassembled WGS sequence"/>
</dbReference>
<dbReference type="OrthoDB" id="9803101at2"/>
<dbReference type="PANTHER" id="PTHR11803:SF58">
    <property type="entry name" value="PROTEIN HMF1-RELATED"/>
    <property type="match status" value="1"/>
</dbReference>
<keyword evidence="3" id="KW-1185">Reference proteome</keyword>
<dbReference type="GO" id="GO:0019239">
    <property type="term" value="F:deaminase activity"/>
    <property type="evidence" value="ECO:0007669"/>
    <property type="project" value="TreeGrafter"/>
</dbReference>
<dbReference type="Pfam" id="PF01042">
    <property type="entry name" value="Ribonuc_L-PSP"/>
    <property type="match status" value="1"/>
</dbReference>
<evidence type="ECO:0000313" key="3">
    <source>
        <dbReference type="Proteomes" id="UP000321306"/>
    </source>
</evidence>
<dbReference type="RefSeq" id="WP_146888909.1">
    <property type="nucleotide sequence ID" value="NZ_BJXB01000027.1"/>
</dbReference>
<dbReference type="SUPFAM" id="SSF55298">
    <property type="entry name" value="YjgF-like"/>
    <property type="match status" value="1"/>
</dbReference>
<comment type="similarity">
    <text evidence="1">Belongs to the RutC family.</text>
</comment>
<dbReference type="EMBL" id="BJXB01000027">
    <property type="protein sequence ID" value="GEM49057.1"/>
    <property type="molecule type" value="Genomic_DNA"/>
</dbReference>
<comment type="caution">
    <text evidence="2">The sequence shown here is derived from an EMBL/GenBank/DDBJ whole genome shotgun (WGS) entry which is preliminary data.</text>
</comment>
<proteinExistence type="inferred from homology"/>
<gene>
    <name evidence="2" type="ORF">DC3_46920</name>
</gene>
<sequence length="132" mass="14616">MSETRIERLNPSALHPVQQYSHVVQVTGGRTVYISGQIALDADGNLVGAGDFELQARQVMLNLQAALAAVQMDFRHVVKMTLFLKDRADIVRFRSVRAEFIQEDHLPAMSAVQVASLVREDLLLEMEAIAVG</sequence>
<evidence type="ECO:0000313" key="2">
    <source>
        <dbReference type="EMBL" id="GEM49057.1"/>
    </source>
</evidence>
<organism evidence="2 3">
    <name type="scientific">Deinococcus cellulosilyticus (strain DSM 18568 / NBRC 106333 / KACC 11606 / 5516J-15)</name>
    <dbReference type="NCBI Taxonomy" id="1223518"/>
    <lineage>
        <taxon>Bacteria</taxon>
        <taxon>Thermotogati</taxon>
        <taxon>Deinococcota</taxon>
        <taxon>Deinococci</taxon>
        <taxon>Deinococcales</taxon>
        <taxon>Deinococcaceae</taxon>
        <taxon>Deinococcus</taxon>
    </lineage>
</organism>
<dbReference type="CDD" id="cd00448">
    <property type="entry name" value="YjgF_YER057c_UK114_family"/>
    <property type="match status" value="1"/>
</dbReference>
<name>A0A511N949_DEIC1</name>
<evidence type="ECO:0000256" key="1">
    <source>
        <dbReference type="ARBA" id="ARBA00010552"/>
    </source>
</evidence>